<dbReference type="Proteomes" id="UP000593560">
    <property type="component" value="Unassembled WGS sequence"/>
</dbReference>
<dbReference type="GO" id="GO:0016020">
    <property type="term" value="C:membrane"/>
    <property type="evidence" value="ECO:0007669"/>
    <property type="project" value="InterPro"/>
</dbReference>
<dbReference type="InterPro" id="IPR001280">
    <property type="entry name" value="PSI_PsaA/B"/>
</dbReference>
<sequence length="54" mass="6315">MIGFTFFQFGPVTCHNFIYYCSRFTYNYILVKGALDAHSSKLMPDKKDFGYSFP</sequence>
<gene>
    <name evidence="1" type="ORF">Gohar_026849</name>
</gene>
<keyword evidence="2" id="KW-1185">Reference proteome</keyword>
<dbReference type="GO" id="GO:0009579">
    <property type="term" value="C:thylakoid"/>
    <property type="evidence" value="ECO:0007669"/>
    <property type="project" value="InterPro"/>
</dbReference>
<dbReference type="EMBL" id="JABFAD010000011">
    <property type="protein sequence ID" value="MBA0812935.1"/>
    <property type="molecule type" value="Genomic_DNA"/>
</dbReference>
<dbReference type="Pfam" id="PF00223">
    <property type="entry name" value="PsaA_PsaB"/>
    <property type="match status" value="1"/>
</dbReference>
<proteinExistence type="predicted"/>
<dbReference type="SUPFAM" id="SSF81558">
    <property type="entry name" value="Photosystem I subunits PsaA/PsaB"/>
    <property type="match status" value="1"/>
</dbReference>
<dbReference type="Gene3D" id="1.20.1130.10">
    <property type="entry name" value="Photosystem I PsaA/PsaB"/>
    <property type="match status" value="1"/>
</dbReference>
<dbReference type="OrthoDB" id="10608120at2759"/>
<comment type="caution">
    <text evidence="1">The sequence shown here is derived from an EMBL/GenBank/DDBJ whole genome shotgun (WGS) entry which is preliminary data.</text>
</comment>
<evidence type="ECO:0000313" key="2">
    <source>
        <dbReference type="Proteomes" id="UP000593560"/>
    </source>
</evidence>
<organism evidence="1 2">
    <name type="scientific">Gossypium harknessii</name>
    <dbReference type="NCBI Taxonomy" id="34285"/>
    <lineage>
        <taxon>Eukaryota</taxon>
        <taxon>Viridiplantae</taxon>
        <taxon>Streptophyta</taxon>
        <taxon>Embryophyta</taxon>
        <taxon>Tracheophyta</taxon>
        <taxon>Spermatophyta</taxon>
        <taxon>Magnoliopsida</taxon>
        <taxon>eudicotyledons</taxon>
        <taxon>Gunneridae</taxon>
        <taxon>Pentapetalae</taxon>
        <taxon>rosids</taxon>
        <taxon>malvids</taxon>
        <taxon>Malvales</taxon>
        <taxon>Malvaceae</taxon>
        <taxon>Malvoideae</taxon>
        <taxon>Gossypium</taxon>
    </lineage>
</organism>
<protein>
    <submittedName>
        <fullName evidence="1">Uncharacterized protein</fullName>
    </submittedName>
</protein>
<dbReference type="AlphaFoldDB" id="A0A7J9HVL5"/>
<dbReference type="InterPro" id="IPR036408">
    <property type="entry name" value="PSI_PsaA/B_sf"/>
</dbReference>
<accession>A0A7J9HVL5</accession>
<evidence type="ECO:0000313" key="1">
    <source>
        <dbReference type="EMBL" id="MBA0812935.1"/>
    </source>
</evidence>
<name>A0A7J9HVL5_9ROSI</name>
<reference evidence="1 2" key="1">
    <citation type="journal article" date="2019" name="Genome Biol. Evol.">
        <title>Insights into the evolution of the New World diploid cottons (Gossypium, subgenus Houzingenia) based on genome sequencing.</title>
        <authorList>
            <person name="Grover C.E."/>
            <person name="Arick M.A. 2nd"/>
            <person name="Thrash A."/>
            <person name="Conover J.L."/>
            <person name="Sanders W.S."/>
            <person name="Peterson D.G."/>
            <person name="Frelichowski J.E."/>
            <person name="Scheffler J.A."/>
            <person name="Scheffler B.E."/>
            <person name="Wendel J.F."/>
        </authorList>
    </citation>
    <scope>NUCLEOTIDE SEQUENCE [LARGE SCALE GENOMIC DNA]</scope>
    <source>
        <strain evidence="1">0</strain>
        <tissue evidence="1">Leaf</tissue>
    </source>
</reference>
<feature type="non-terminal residue" evidence="1">
    <location>
        <position position="54"/>
    </location>
</feature>
<dbReference type="GO" id="GO:0015979">
    <property type="term" value="P:photosynthesis"/>
    <property type="evidence" value="ECO:0007669"/>
    <property type="project" value="InterPro"/>
</dbReference>